<evidence type="ECO:0000313" key="11">
    <source>
        <dbReference type="EMBL" id="HHI66008.1"/>
    </source>
</evidence>
<keyword evidence="5" id="KW-0408">Iron</keyword>
<dbReference type="Pfam" id="PF04023">
    <property type="entry name" value="FeoA"/>
    <property type="match status" value="1"/>
</dbReference>
<dbReference type="SMART" id="SM00899">
    <property type="entry name" value="FeoA"/>
    <property type="match status" value="1"/>
</dbReference>
<dbReference type="GO" id="GO:0003677">
    <property type="term" value="F:DNA binding"/>
    <property type="evidence" value="ECO:0007669"/>
    <property type="project" value="UniProtKB-KW"/>
</dbReference>
<evidence type="ECO:0000256" key="3">
    <source>
        <dbReference type="ARBA" id="ARBA00011738"/>
    </source>
</evidence>
<dbReference type="GO" id="GO:0003700">
    <property type="term" value="F:DNA-binding transcription factor activity"/>
    <property type="evidence" value="ECO:0007669"/>
    <property type="project" value="InterPro"/>
</dbReference>
<feature type="domain" description="HTH dtxR-type" evidence="10">
    <location>
        <begin position="34"/>
        <end position="95"/>
    </location>
</feature>
<name>A0A7C5P8I6_9BACT</name>
<dbReference type="InterPro" id="IPR038157">
    <property type="entry name" value="FeoA_core_dom"/>
</dbReference>
<dbReference type="InterPro" id="IPR007167">
    <property type="entry name" value="Fe-transptr_FeoA-like"/>
</dbReference>
<dbReference type="PANTHER" id="PTHR33238">
    <property type="entry name" value="IRON (METAL) DEPENDENT REPRESSOR, DTXR FAMILY"/>
    <property type="match status" value="1"/>
</dbReference>
<dbReference type="SUPFAM" id="SSF47979">
    <property type="entry name" value="Iron-dependent repressor protein, dimerization domain"/>
    <property type="match status" value="1"/>
</dbReference>
<evidence type="ECO:0000256" key="7">
    <source>
        <dbReference type="ARBA" id="ARBA00023125"/>
    </source>
</evidence>
<dbReference type="InterPro" id="IPR008988">
    <property type="entry name" value="Transcriptional_repressor_C"/>
</dbReference>
<evidence type="ECO:0000256" key="4">
    <source>
        <dbReference type="ARBA" id="ARBA00022386"/>
    </source>
</evidence>
<evidence type="ECO:0000256" key="2">
    <source>
        <dbReference type="ARBA" id="ARBA00007871"/>
    </source>
</evidence>
<proteinExistence type="inferred from homology"/>
<dbReference type="PROSITE" id="PS50944">
    <property type="entry name" value="HTH_DTXR"/>
    <property type="match status" value="1"/>
</dbReference>
<comment type="similarity">
    <text evidence="2">Belongs to the DtxR/MntR family.</text>
</comment>
<organism evidence="11">
    <name type="scientific">Thermodesulfobium narugense</name>
    <dbReference type="NCBI Taxonomy" id="184064"/>
    <lineage>
        <taxon>Bacteria</taxon>
        <taxon>Pseudomonadati</taxon>
        <taxon>Thermodesulfobiota</taxon>
        <taxon>Thermodesulfobiia</taxon>
        <taxon>Thermodesulfobiales</taxon>
        <taxon>Thermodesulfobiaceae</taxon>
        <taxon>Thermodesulfobium</taxon>
    </lineage>
</organism>
<dbReference type="InterPro" id="IPR036421">
    <property type="entry name" value="Fe_dep_repressor_sf"/>
</dbReference>
<gene>
    <name evidence="11" type="ORF">ENL70_05630</name>
</gene>
<dbReference type="EMBL" id="DRUY01000187">
    <property type="protein sequence ID" value="HHI66008.1"/>
    <property type="molecule type" value="Genomic_DNA"/>
</dbReference>
<dbReference type="GO" id="GO:0005737">
    <property type="term" value="C:cytoplasm"/>
    <property type="evidence" value="ECO:0007669"/>
    <property type="project" value="UniProtKB-SubCell"/>
</dbReference>
<dbReference type="InterPro" id="IPR022687">
    <property type="entry name" value="HTH_DTXR"/>
</dbReference>
<reference evidence="11" key="1">
    <citation type="journal article" date="2020" name="mSystems">
        <title>Genome- and Community-Level Interaction Insights into Carbon Utilization and Element Cycling Functions of Hydrothermarchaeota in Hydrothermal Sediment.</title>
        <authorList>
            <person name="Zhou Z."/>
            <person name="Liu Y."/>
            <person name="Xu W."/>
            <person name="Pan J."/>
            <person name="Luo Z.H."/>
            <person name="Li M."/>
        </authorList>
    </citation>
    <scope>NUCLEOTIDE SEQUENCE [LARGE SCALE GENOMIC DNA]</scope>
    <source>
        <strain evidence="11">SpSt-1019</strain>
    </source>
</reference>
<accession>A0A7C5P8I6</accession>
<dbReference type="InterPro" id="IPR036390">
    <property type="entry name" value="WH_DNA-bd_sf"/>
</dbReference>
<dbReference type="AlphaFoldDB" id="A0A7C5P8I6"/>
<evidence type="ECO:0000256" key="1">
    <source>
        <dbReference type="ARBA" id="ARBA00004496"/>
    </source>
</evidence>
<dbReference type="SUPFAM" id="SSF50037">
    <property type="entry name" value="C-terminal domain of transcriptional repressors"/>
    <property type="match status" value="1"/>
</dbReference>
<dbReference type="SMART" id="SM00529">
    <property type="entry name" value="HTH_DTXR"/>
    <property type="match status" value="1"/>
</dbReference>
<sequence length="255" mass="29814">MVYNINNQNDFKQENKLEKPCTDEININDNHLELTPSLENYLRTIYDINQSKGIARVRDLAKQLKVKTPSVVSAIESLKNKNLVTQEKYGHIELTSKGKILAENLSRRKNTIVNFLVRILKIEENLAQKDACLLEHDFSPNTFRRMERMISFIEMLEEKHPEIFEEFKKFIFDSNERVGMSKTKNLYELKDGEEALIVHINLDEINKEKLAILNLKKGSKIKRVHSYQDIVNFQIDNNFIALSLNECKNIFCKPL</sequence>
<evidence type="ECO:0000256" key="9">
    <source>
        <dbReference type="ARBA" id="ARBA00025185"/>
    </source>
</evidence>
<dbReference type="Pfam" id="PF02742">
    <property type="entry name" value="Fe_dep_repr_C"/>
    <property type="match status" value="1"/>
</dbReference>
<dbReference type="InterPro" id="IPR022689">
    <property type="entry name" value="Iron_dep_repressor"/>
</dbReference>
<comment type="function">
    <text evidence="9">In the presence of manganese, represses expression of mntH and mntS. Up-regulates expression of mntP.</text>
</comment>
<dbReference type="InterPro" id="IPR001367">
    <property type="entry name" value="Fe_dep_repressor"/>
</dbReference>
<comment type="subcellular location">
    <subcellularLocation>
        <location evidence="1">Cytoplasm</location>
    </subcellularLocation>
</comment>
<keyword evidence="6" id="KW-0805">Transcription regulation</keyword>
<keyword evidence="8" id="KW-0804">Transcription</keyword>
<evidence type="ECO:0000256" key="8">
    <source>
        <dbReference type="ARBA" id="ARBA00023163"/>
    </source>
</evidence>
<dbReference type="GO" id="GO:0046914">
    <property type="term" value="F:transition metal ion binding"/>
    <property type="evidence" value="ECO:0007669"/>
    <property type="project" value="InterPro"/>
</dbReference>
<keyword evidence="7" id="KW-0238">DNA-binding</keyword>
<dbReference type="Gene3D" id="1.10.60.10">
    <property type="entry name" value="Iron dependent repressor, metal binding and dimerisation domain"/>
    <property type="match status" value="1"/>
</dbReference>
<dbReference type="InterPro" id="IPR036388">
    <property type="entry name" value="WH-like_DNA-bd_sf"/>
</dbReference>
<dbReference type="Pfam" id="PF01325">
    <property type="entry name" value="Fe_dep_repress"/>
    <property type="match status" value="1"/>
</dbReference>
<dbReference type="InterPro" id="IPR050536">
    <property type="entry name" value="DtxR_MntR_Metal-Reg"/>
</dbReference>
<dbReference type="SUPFAM" id="SSF46785">
    <property type="entry name" value="Winged helix' DNA-binding domain"/>
    <property type="match status" value="1"/>
</dbReference>
<dbReference type="Gene3D" id="1.10.10.10">
    <property type="entry name" value="Winged helix-like DNA-binding domain superfamily/Winged helix DNA-binding domain"/>
    <property type="match status" value="1"/>
</dbReference>
<evidence type="ECO:0000259" key="10">
    <source>
        <dbReference type="PROSITE" id="PS50944"/>
    </source>
</evidence>
<comment type="caution">
    <text evidence="11">The sequence shown here is derived from an EMBL/GenBank/DDBJ whole genome shotgun (WGS) entry which is preliminary data.</text>
</comment>
<evidence type="ECO:0000256" key="5">
    <source>
        <dbReference type="ARBA" id="ARBA00023004"/>
    </source>
</evidence>
<comment type="subunit">
    <text evidence="3">Homodimer.</text>
</comment>
<dbReference type="GO" id="GO:0046983">
    <property type="term" value="F:protein dimerization activity"/>
    <property type="evidence" value="ECO:0007669"/>
    <property type="project" value="InterPro"/>
</dbReference>
<protein>
    <recommendedName>
        <fullName evidence="4">Transcriptional regulator MntR</fullName>
    </recommendedName>
</protein>
<dbReference type="Gene3D" id="2.30.30.90">
    <property type="match status" value="1"/>
</dbReference>
<dbReference type="PANTHER" id="PTHR33238:SF7">
    <property type="entry name" value="IRON-DEPENDENT TRANSCRIPTIONAL REGULATOR"/>
    <property type="match status" value="1"/>
</dbReference>
<evidence type="ECO:0000256" key="6">
    <source>
        <dbReference type="ARBA" id="ARBA00023015"/>
    </source>
</evidence>